<evidence type="ECO:0000256" key="8">
    <source>
        <dbReference type="ARBA" id="ARBA00034708"/>
    </source>
</evidence>
<evidence type="ECO:0000256" key="2">
    <source>
        <dbReference type="ARBA" id="ARBA00022448"/>
    </source>
</evidence>
<dbReference type="GO" id="GO:0005254">
    <property type="term" value="F:chloride channel activity"/>
    <property type="evidence" value="ECO:0007669"/>
    <property type="project" value="InterPro"/>
</dbReference>
<dbReference type="EMBL" id="CP050063">
    <property type="protein sequence ID" value="QIP13848.1"/>
    <property type="molecule type" value="Genomic_DNA"/>
</dbReference>
<keyword evidence="4 9" id="KW-0812">Transmembrane</keyword>
<dbReference type="AlphaFoldDB" id="A0A6G9AN56"/>
<evidence type="ECO:0000256" key="7">
    <source>
        <dbReference type="ARBA" id="ARBA00023136"/>
    </source>
</evidence>
<dbReference type="Pfam" id="PF25539">
    <property type="entry name" value="Bestrophin_2"/>
    <property type="match status" value="1"/>
</dbReference>
<evidence type="ECO:0000256" key="1">
    <source>
        <dbReference type="ARBA" id="ARBA00004651"/>
    </source>
</evidence>
<evidence type="ECO:0000256" key="4">
    <source>
        <dbReference type="ARBA" id="ARBA00022692"/>
    </source>
</evidence>
<feature type="transmembrane region" description="Helical" evidence="9">
    <location>
        <begin position="12"/>
        <end position="37"/>
    </location>
</feature>
<keyword evidence="5 9" id="KW-1133">Transmembrane helix</keyword>
<reference evidence="10 11" key="1">
    <citation type="submission" date="2020-03" db="EMBL/GenBank/DDBJ databases">
        <authorList>
            <person name="Kim M.K."/>
        </authorList>
    </citation>
    <scope>NUCLEOTIDE SEQUENCE [LARGE SCALE GENOMIC DNA]</scope>
    <source>
        <strain evidence="10 11">BT328</strain>
    </source>
</reference>
<evidence type="ECO:0000256" key="3">
    <source>
        <dbReference type="ARBA" id="ARBA00022475"/>
    </source>
</evidence>
<evidence type="ECO:0000256" key="5">
    <source>
        <dbReference type="ARBA" id="ARBA00022989"/>
    </source>
</evidence>
<evidence type="ECO:0000256" key="9">
    <source>
        <dbReference type="SAM" id="Phobius"/>
    </source>
</evidence>
<dbReference type="KEGG" id="spib:G8759_15125"/>
<proteinExistence type="inferred from homology"/>
<keyword evidence="2" id="KW-0813">Transport</keyword>
<evidence type="ECO:0008006" key="12">
    <source>
        <dbReference type="Google" id="ProtNLM"/>
    </source>
</evidence>
<keyword evidence="11" id="KW-1185">Reference proteome</keyword>
<feature type="transmembrane region" description="Helical" evidence="9">
    <location>
        <begin position="43"/>
        <end position="62"/>
    </location>
</feature>
<protein>
    <recommendedName>
        <fullName evidence="12">Multidrug transporter</fullName>
    </recommendedName>
</protein>
<feature type="transmembrane region" description="Helical" evidence="9">
    <location>
        <begin position="238"/>
        <end position="256"/>
    </location>
</feature>
<organism evidence="10 11">
    <name type="scientific">Spirosoma aureum</name>
    <dbReference type="NCBI Taxonomy" id="2692134"/>
    <lineage>
        <taxon>Bacteria</taxon>
        <taxon>Pseudomonadati</taxon>
        <taxon>Bacteroidota</taxon>
        <taxon>Cytophagia</taxon>
        <taxon>Cytophagales</taxon>
        <taxon>Cytophagaceae</taxon>
        <taxon>Spirosoma</taxon>
    </lineage>
</organism>
<name>A0A6G9AN56_9BACT</name>
<gene>
    <name evidence="10" type="ORF">G8759_15125</name>
</gene>
<keyword evidence="7 9" id="KW-0472">Membrane</keyword>
<keyword evidence="6" id="KW-0406">Ion transport</keyword>
<feature type="transmembrane region" description="Helical" evidence="9">
    <location>
        <begin position="268"/>
        <end position="286"/>
    </location>
</feature>
<evidence type="ECO:0000313" key="10">
    <source>
        <dbReference type="EMBL" id="QIP13848.1"/>
    </source>
</evidence>
<dbReference type="Proteomes" id="UP000501802">
    <property type="component" value="Chromosome"/>
</dbReference>
<keyword evidence="3" id="KW-1003">Cell membrane</keyword>
<dbReference type="RefSeq" id="WP_167209316.1">
    <property type="nucleotide sequence ID" value="NZ_CP050063.1"/>
</dbReference>
<sequence>MYIKHYFNFNIIYFISWRLVLWSLFTGLIALISYEYLDWKWVAVPWLPVSLIGTAVAFYVGFKNNQSYDRSWEARKIWGGITNSSRSFGASCRAFITLEHASETITQNEVNDEVKTLIYRHLAWLFALKHAMRQRTVWEHQQIDSIRQRNYFSKRINFFSFDEEAASCLSSEEMTWITTKQNKATQLLDRQSQHLTTLKQRGLLTDFRHIALQNIINELYTEQGRSERIKNSPLPRQYATSSAIFILIFTFLLPFGMLKEFEANGPDLIWLLLPFNLVVSWVFSLMEYTGDYSENPFEGLINDVPIQSIVRTIEIDLKDMLGESDLPERIKPVENVLF</sequence>
<evidence type="ECO:0000313" key="11">
    <source>
        <dbReference type="Proteomes" id="UP000501802"/>
    </source>
</evidence>
<evidence type="ECO:0000256" key="6">
    <source>
        <dbReference type="ARBA" id="ARBA00023065"/>
    </source>
</evidence>
<comment type="subcellular location">
    <subcellularLocation>
        <location evidence="1">Cell membrane</location>
        <topology evidence="1">Multi-pass membrane protein</topology>
    </subcellularLocation>
</comment>
<dbReference type="InterPro" id="IPR044669">
    <property type="entry name" value="YneE/VCCN1/2-like"/>
</dbReference>
<accession>A0A6G9AN56</accession>
<comment type="similarity">
    <text evidence="8">Belongs to the anion channel-forming bestrophin (TC 1.A.46) family.</text>
</comment>
<dbReference type="PANTHER" id="PTHR33281">
    <property type="entry name" value="UPF0187 PROTEIN YNEE"/>
    <property type="match status" value="1"/>
</dbReference>
<dbReference type="GO" id="GO:0005886">
    <property type="term" value="C:plasma membrane"/>
    <property type="evidence" value="ECO:0007669"/>
    <property type="project" value="UniProtKB-SubCell"/>
</dbReference>
<dbReference type="PANTHER" id="PTHR33281:SF19">
    <property type="entry name" value="VOLTAGE-DEPENDENT ANION CHANNEL-FORMING PROTEIN YNEE"/>
    <property type="match status" value="1"/>
</dbReference>